<dbReference type="Pfam" id="PF08282">
    <property type="entry name" value="Hydrolase_3"/>
    <property type="match status" value="1"/>
</dbReference>
<dbReference type="InterPro" id="IPR023214">
    <property type="entry name" value="HAD_sf"/>
</dbReference>
<evidence type="ECO:0000313" key="1">
    <source>
        <dbReference type="EMBL" id="BBM14326.1"/>
    </source>
</evidence>
<reference evidence="1 2" key="1">
    <citation type="submission" date="2019-07" db="EMBL/GenBank/DDBJ databases">
        <title>antibiotic susceptibility of plant-derived lactic acid bacteria.</title>
        <authorList>
            <person name="Sugiyama M."/>
            <person name="Noda M."/>
        </authorList>
    </citation>
    <scope>NUCLEOTIDE SEQUENCE [LARGE SCALE GENOMIC DNA]</scope>
    <source>
        <strain evidence="1 2">15-1A</strain>
    </source>
</reference>
<dbReference type="Proteomes" id="UP000509460">
    <property type="component" value="Chromosome"/>
</dbReference>
<gene>
    <name evidence="1" type="ORF">EM151A_1090</name>
</gene>
<evidence type="ECO:0000313" key="2">
    <source>
        <dbReference type="Proteomes" id="UP000509460"/>
    </source>
</evidence>
<dbReference type="SUPFAM" id="SSF56784">
    <property type="entry name" value="HAD-like"/>
    <property type="match status" value="1"/>
</dbReference>
<dbReference type="Gene3D" id="3.30.1240.10">
    <property type="match status" value="1"/>
</dbReference>
<dbReference type="GO" id="GO:0005829">
    <property type="term" value="C:cytosol"/>
    <property type="evidence" value="ECO:0007669"/>
    <property type="project" value="TreeGrafter"/>
</dbReference>
<dbReference type="GO" id="GO:0016791">
    <property type="term" value="F:phosphatase activity"/>
    <property type="evidence" value="ECO:0007669"/>
    <property type="project" value="TreeGrafter"/>
</dbReference>
<dbReference type="AlphaFoldDB" id="A0AAI8R8Q1"/>
<sequence length="120" mass="13543">MEITVFDPKKNCFEHVKQLEKLKKKAYIVASEAAWIDISNLNVHKGTTVTELQRILHVTPEETMVFGDGLNDVELLECAAYSFAMSNAFEQIKEVAQFVTKSNDEDAVLHTIKKMIALQA</sequence>
<dbReference type="PANTHER" id="PTHR10000">
    <property type="entry name" value="PHOSPHOSERINE PHOSPHATASE"/>
    <property type="match status" value="1"/>
</dbReference>
<dbReference type="Gene3D" id="3.40.50.1000">
    <property type="entry name" value="HAD superfamily/HAD-like"/>
    <property type="match status" value="1"/>
</dbReference>
<protein>
    <submittedName>
        <fullName evidence="1">Cof-like hydrolase</fullName>
    </submittedName>
</protein>
<name>A0AAI8R8Q1_ENTMU</name>
<dbReference type="GO" id="GO:0000287">
    <property type="term" value="F:magnesium ion binding"/>
    <property type="evidence" value="ECO:0007669"/>
    <property type="project" value="TreeGrafter"/>
</dbReference>
<dbReference type="EMBL" id="AP019810">
    <property type="protein sequence ID" value="BBM14326.1"/>
    <property type="molecule type" value="Genomic_DNA"/>
</dbReference>
<keyword evidence="1" id="KW-0378">Hydrolase</keyword>
<dbReference type="PANTHER" id="PTHR10000:SF8">
    <property type="entry name" value="HAD SUPERFAMILY HYDROLASE-LIKE, TYPE 3"/>
    <property type="match status" value="1"/>
</dbReference>
<dbReference type="InterPro" id="IPR036412">
    <property type="entry name" value="HAD-like_sf"/>
</dbReference>
<accession>A0AAI8R8Q1</accession>
<dbReference type="PROSITE" id="PS01229">
    <property type="entry name" value="COF_2"/>
    <property type="match status" value="1"/>
</dbReference>
<proteinExistence type="predicted"/>
<organism evidence="1 2">
    <name type="scientific">Enterococcus mundtii</name>
    <dbReference type="NCBI Taxonomy" id="53346"/>
    <lineage>
        <taxon>Bacteria</taxon>
        <taxon>Bacillati</taxon>
        <taxon>Bacillota</taxon>
        <taxon>Bacilli</taxon>
        <taxon>Lactobacillales</taxon>
        <taxon>Enterococcaceae</taxon>
        <taxon>Enterococcus</taxon>
    </lineage>
</organism>